<evidence type="ECO:0000259" key="3">
    <source>
        <dbReference type="Pfam" id="PF22725"/>
    </source>
</evidence>
<protein>
    <submittedName>
        <fullName evidence="4">Dehydrogenase</fullName>
    </submittedName>
</protein>
<dbReference type="Gene3D" id="3.40.50.720">
    <property type="entry name" value="NAD(P)-binding Rossmann-like Domain"/>
    <property type="match status" value="1"/>
</dbReference>
<feature type="domain" description="GFO/IDH/MocA-like oxidoreductase" evidence="3">
    <location>
        <begin position="134"/>
        <end position="260"/>
    </location>
</feature>
<feature type="domain" description="Gfo/Idh/MocA-like oxidoreductase N-terminal" evidence="2">
    <location>
        <begin position="5"/>
        <end position="121"/>
    </location>
</feature>
<gene>
    <name evidence="4" type="ORF">QO005_002777</name>
</gene>
<organism evidence="4 5">
    <name type="scientific">Rhizobium paknamense</name>
    <dbReference type="NCBI Taxonomy" id="1206817"/>
    <lineage>
        <taxon>Bacteria</taxon>
        <taxon>Pseudomonadati</taxon>
        <taxon>Pseudomonadota</taxon>
        <taxon>Alphaproteobacteria</taxon>
        <taxon>Hyphomicrobiales</taxon>
        <taxon>Rhizobiaceae</taxon>
        <taxon>Rhizobium/Agrobacterium group</taxon>
        <taxon>Rhizobium</taxon>
    </lineage>
</organism>
<dbReference type="PANTHER" id="PTHR43818">
    <property type="entry name" value="BCDNA.GH03377"/>
    <property type="match status" value="1"/>
</dbReference>
<dbReference type="Pfam" id="PF01408">
    <property type="entry name" value="GFO_IDH_MocA"/>
    <property type="match status" value="1"/>
</dbReference>
<dbReference type="RefSeq" id="WP_307158630.1">
    <property type="nucleotide sequence ID" value="NZ_JAUSWH010000008.1"/>
</dbReference>
<evidence type="ECO:0000313" key="5">
    <source>
        <dbReference type="Proteomes" id="UP001235269"/>
    </source>
</evidence>
<keyword evidence="1" id="KW-0560">Oxidoreductase</keyword>
<name>A0ABU0IDW5_9HYPH</name>
<dbReference type="InterPro" id="IPR055170">
    <property type="entry name" value="GFO_IDH_MocA-like_dom"/>
</dbReference>
<dbReference type="EMBL" id="JAUSWH010000008">
    <property type="protein sequence ID" value="MDQ0456436.1"/>
    <property type="molecule type" value="Genomic_DNA"/>
</dbReference>
<keyword evidence="5" id="KW-1185">Reference proteome</keyword>
<evidence type="ECO:0000256" key="1">
    <source>
        <dbReference type="ARBA" id="ARBA00023002"/>
    </source>
</evidence>
<accession>A0ABU0IDW5</accession>
<reference evidence="4 5" key="1">
    <citation type="submission" date="2023-07" db="EMBL/GenBank/DDBJ databases">
        <title>Genomic Encyclopedia of Type Strains, Phase IV (KMG-IV): sequencing the most valuable type-strain genomes for metagenomic binning, comparative biology and taxonomic classification.</title>
        <authorList>
            <person name="Goeker M."/>
        </authorList>
    </citation>
    <scope>NUCLEOTIDE SEQUENCE [LARGE SCALE GENOMIC DNA]</scope>
    <source>
        <strain evidence="4 5">DSM 100301</strain>
    </source>
</reference>
<sequence length="336" mass="37145">MSSLRFAVIGIDHDHIFGQVQSMLSAGAELVGYHADDNDLTRRFAETYPDSPRVSDKRRLLEDETVALIVSAAVPADRAAIAVEAMRHGKDVMVDKPGVTSFEQLAEVKAVQAETGRIFSICYSEHFETGSTVKAGELVQAGAIGDVIHTTGIGPHRLRKPQRPGWFFERQRYGGILCDIASHQCEQFLFFTNSLDAEVLSATVANRANQDKPGLQDYGDIHLRTGSATGYIRVDWFTPDGLPVWGDGRLFILGTEGTIELRKYIDVEGRPGKDHLFLTDRKGTRHIDCSGVELPYGRQLLADIRDRTETAMPQARCFKAMELALTAQRLAEQGRG</sequence>
<evidence type="ECO:0000313" key="4">
    <source>
        <dbReference type="EMBL" id="MDQ0456436.1"/>
    </source>
</evidence>
<dbReference type="InterPro" id="IPR050463">
    <property type="entry name" value="Gfo/Idh/MocA_oxidrdct_glycsds"/>
</dbReference>
<dbReference type="Gene3D" id="3.30.360.10">
    <property type="entry name" value="Dihydrodipicolinate Reductase, domain 2"/>
    <property type="match status" value="1"/>
</dbReference>
<dbReference type="SUPFAM" id="SSF55347">
    <property type="entry name" value="Glyceraldehyde-3-phosphate dehydrogenase-like, C-terminal domain"/>
    <property type="match status" value="1"/>
</dbReference>
<dbReference type="SUPFAM" id="SSF51735">
    <property type="entry name" value="NAD(P)-binding Rossmann-fold domains"/>
    <property type="match status" value="1"/>
</dbReference>
<dbReference type="InterPro" id="IPR036291">
    <property type="entry name" value="NAD(P)-bd_dom_sf"/>
</dbReference>
<dbReference type="Pfam" id="PF22725">
    <property type="entry name" value="GFO_IDH_MocA_C3"/>
    <property type="match status" value="1"/>
</dbReference>
<dbReference type="Proteomes" id="UP001235269">
    <property type="component" value="Unassembled WGS sequence"/>
</dbReference>
<proteinExistence type="predicted"/>
<evidence type="ECO:0000259" key="2">
    <source>
        <dbReference type="Pfam" id="PF01408"/>
    </source>
</evidence>
<comment type="caution">
    <text evidence="4">The sequence shown here is derived from an EMBL/GenBank/DDBJ whole genome shotgun (WGS) entry which is preliminary data.</text>
</comment>
<dbReference type="PANTHER" id="PTHR43818:SF11">
    <property type="entry name" value="BCDNA.GH03377"/>
    <property type="match status" value="1"/>
</dbReference>
<dbReference type="InterPro" id="IPR000683">
    <property type="entry name" value="Gfo/Idh/MocA-like_OxRdtase_N"/>
</dbReference>